<dbReference type="RefSeq" id="WP_184887186.1">
    <property type="nucleotide sequence ID" value="NZ_BOOV01000020.1"/>
</dbReference>
<dbReference type="Proteomes" id="UP000542210">
    <property type="component" value="Unassembled WGS sequence"/>
</dbReference>
<dbReference type="Gene3D" id="3.40.50.150">
    <property type="entry name" value="Vaccinia Virus protein VP39"/>
    <property type="match status" value="1"/>
</dbReference>
<dbReference type="InterPro" id="IPR006764">
    <property type="entry name" value="SAM_dep_MeTrfase_SAV2177_type"/>
</dbReference>
<sequence>MSGTEKAPPGIDPRTPSVARMYDYYLGGKDNFASDREAAENIIKLFPNARRFARDNRAFLKRAVRLLAASGITQFIDIGTGLPTQENVHQVAERAAPEARVVYVDNDPIVLVHARALLADSPRTCVIEGDLRHPKAILDDPRVGGHLDLDRPFAVILCAIVHFVDDDDEAASIVSYLRRSLPPGGALVLSHGYKGVVDADAVAQAREIYTRTRGTLRLRDRETIAAYFAGLDLVDPGLIHLREWADAEEDLDPAAPGALAGIGLVPRQAG</sequence>
<evidence type="ECO:0000313" key="2">
    <source>
        <dbReference type="Proteomes" id="UP000542210"/>
    </source>
</evidence>
<protein>
    <recommendedName>
        <fullName evidence="3">SAM-dependent methyltransferase</fullName>
    </recommendedName>
</protein>
<proteinExistence type="predicted"/>
<dbReference type="PIRSF" id="PIRSF017393">
    <property type="entry name" value="MTase_SAV2177"/>
    <property type="match status" value="1"/>
</dbReference>
<evidence type="ECO:0000313" key="1">
    <source>
        <dbReference type="EMBL" id="MBB4705453.1"/>
    </source>
</evidence>
<comment type="caution">
    <text evidence="1">The sequence shown here is derived from an EMBL/GenBank/DDBJ whole genome shotgun (WGS) entry which is preliminary data.</text>
</comment>
<accession>A0A7W7DHK1</accession>
<reference evidence="1 2" key="1">
    <citation type="submission" date="2020-08" db="EMBL/GenBank/DDBJ databases">
        <title>Sequencing the genomes of 1000 actinobacteria strains.</title>
        <authorList>
            <person name="Klenk H.-P."/>
        </authorList>
    </citation>
    <scope>NUCLEOTIDE SEQUENCE [LARGE SCALE GENOMIC DNA]</scope>
    <source>
        <strain evidence="1 2">DSM 45784</strain>
    </source>
</reference>
<dbReference type="Pfam" id="PF04672">
    <property type="entry name" value="Methyltransf_19"/>
    <property type="match status" value="1"/>
</dbReference>
<keyword evidence="2" id="KW-1185">Reference proteome</keyword>
<evidence type="ECO:0008006" key="3">
    <source>
        <dbReference type="Google" id="ProtNLM"/>
    </source>
</evidence>
<dbReference type="CDD" id="cd02440">
    <property type="entry name" value="AdoMet_MTases"/>
    <property type="match status" value="1"/>
</dbReference>
<dbReference type="SUPFAM" id="SSF53335">
    <property type="entry name" value="S-adenosyl-L-methionine-dependent methyltransferases"/>
    <property type="match status" value="1"/>
</dbReference>
<dbReference type="EMBL" id="JACHND010000001">
    <property type="protein sequence ID" value="MBB4705453.1"/>
    <property type="molecule type" value="Genomic_DNA"/>
</dbReference>
<name>A0A7W7DHK1_9ACTN</name>
<dbReference type="AlphaFoldDB" id="A0A7W7DHK1"/>
<organism evidence="1 2">
    <name type="scientific">Sphaerisporangium siamense</name>
    <dbReference type="NCBI Taxonomy" id="795645"/>
    <lineage>
        <taxon>Bacteria</taxon>
        <taxon>Bacillati</taxon>
        <taxon>Actinomycetota</taxon>
        <taxon>Actinomycetes</taxon>
        <taxon>Streptosporangiales</taxon>
        <taxon>Streptosporangiaceae</taxon>
        <taxon>Sphaerisporangium</taxon>
    </lineage>
</organism>
<dbReference type="InterPro" id="IPR029063">
    <property type="entry name" value="SAM-dependent_MTases_sf"/>
</dbReference>
<gene>
    <name evidence="1" type="ORF">BJ982_006997</name>
</gene>